<dbReference type="EMBL" id="SBLB01000013">
    <property type="protein sequence ID" value="RYC66605.1"/>
    <property type="molecule type" value="Genomic_DNA"/>
</dbReference>
<proteinExistence type="predicted"/>
<dbReference type="Proteomes" id="UP000290407">
    <property type="component" value="Unassembled WGS sequence"/>
</dbReference>
<protein>
    <submittedName>
        <fullName evidence="1">DUF2141 domain-containing protein</fullName>
    </submittedName>
</protein>
<reference evidence="1 2" key="1">
    <citation type="submission" date="2019-01" db="EMBL/GenBank/DDBJ databases">
        <title>Spirosoma flava sp. nov., a propanil-degrading bacterium isolated from herbicide-contaminated soil.</title>
        <authorList>
            <person name="Zhang L."/>
            <person name="Jiang J.-D."/>
        </authorList>
    </citation>
    <scope>NUCLEOTIDE SEQUENCE [LARGE SCALE GENOMIC DNA]</scope>
    <source>
        <strain evidence="1 2">TY50</strain>
    </source>
</reference>
<dbReference type="RefSeq" id="WP_129606431.1">
    <property type="nucleotide sequence ID" value="NZ_SBLB01000013.1"/>
</dbReference>
<dbReference type="Pfam" id="PF09912">
    <property type="entry name" value="DUF2141"/>
    <property type="match status" value="1"/>
</dbReference>
<evidence type="ECO:0000313" key="2">
    <source>
        <dbReference type="Proteomes" id="UP000290407"/>
    </source>
</evidence>
<dbReference type="AlphaFoldDB" id="A0A4Q2UGQ4"/>
<evidence type="ECO:0000313" key="1">
    <source>
        <dbReference type="EMBL" id="RYC66605.1"/>
    </source>
</evidence>
<organism evidence="1 2">
    <name type="scientific">Spirosoma sordidisoli</name>
    <dbReference type="NCBI Taxonomy" id="2502893"/>
    <lineage>
        <taxon>Bacteria</taxon>
        <taxon>Pseudomonadati</taxon>
        <taxon>Bacteroidota</taxon>
        <taxon>Cytophagia</taxon>
        <taxon>Cytophagales</taxon>
        <taxon>Cytophagaceae</taxon>
        <taxon>Spirosoma</taxon>
    </lineage>
</organism>
<keyword evidence="2" id="KW-1185">Reference proteome</keyword>
<accession>A0A4Q2UGQ4</accession>
<sequence>MLHHLSIILLIHRLATTLIRPETIRQQPALLINITNIQTNQGKVVVEIYNSASDWLTTPLRKQTVSSDRVTRTATFDVPAGRYAVSIYQDVNTNGKLDQNFIGIPKEPIGFGNNYRPFGKPKFESCVVEFNAGSKPETIKLYKAF</sequence>
<comment type="caution">
    <text evidence="1">The sequence shown here is derived from an EMBL/GenBank/DDBJ whole genome shotgun (WGS) entry which is preliminary data.</text>
</comment>
<dbReference type="InterPro" id="IPR018673">
    <property type="entry name" value="DUF2141"/>
</dbReference>
<gene>
    <name evidence="1" type="ORF">EQG79_28855</name>
</gene>
<name>A0A4Q2UGQ4_9BACT</name>